<sequence>MKKLIIFSVIFSAFLVGCSNFNDLETVGINNSNNSESNVLRTQFKNALENNAVSFSRSASSVTECNSEVLEVAEDTSTSDFLLENELISSVAAAYISKVENIINDESLSVEDTISNIEEIENDAKSALSKEEYEGFINFSEMSIAAIDYYTENDEAARSIGSWLRKKAKNICCAAISDAIGSFIGWKIGSTIGGITLPVIGYIPGGVVGAVSVGVASTVADWKAGGISIKVSWSK</sequence>
<feature type="signal peptide" evidence="1">
    <location>
        <begin position="1"/>
        <end position="21"/>
    </location>
</feature>
<evidence type="ECO:0000313" key="2">
    <source>
        <dbReference type="EMBL" id="QQA01168.1"/>
    </source>
</evidence>
<dbReference type="Proteomes" id="UP000595224">
    <property type="component" value="Chromosome"/>
</dbReference>
<dbReference type="PROSITE" id="PS51257">
    <property type="entry name" value="PROKAR_LIPOPROTEIN"/>
    <property type="match status" value="1"/>
</dbReference>
<dbReference type="EMBL" id="CP064936">
    <property type="protein sequence ID" value="QQA01168.1"/>
    <property type="molecule type" value="Genomic_DNA"/>
</dbReference>
<dbReference type="RefSeq" id="WP_198442760.1">
    <property type="nucleotide sequence ID" value="NZ_CBCSHE010000031.1"/>
</dbReference>
<keyword evidence="3" id="KW-1185">Reference proteome</keyword>
<evidence type="ECO:0000256" key="1">
    <source>
        <dbReference type="SAM" id="SignalP"/>
    </source>
</evidence>
<keyword evidence="1" id="KW-0732">Signal</keyword>
<evidence type="ECO:0008006" key="4">
    <source>
        <dbReference type="Google" id="ProtNLM"/>
    </source>
</evidence>
<feature type="chain" id="PRO_5033021342" description="Lipoprotein" evidence="1">
    <location>
        <begin position="22"/>
        <end position="235"/>
    </location>
</feature>
<protein>
    <recommendedName>
        <fullName evidence="4">Lipoprotein</fullName>
    </recommendedName>
</protein>
<gene>
    <name evidence="2" type="ORF">IWA51_00620</name>
</gene>
<dbReference type="KEGG" id="tper:IWA51_00620"/>
<reference evidence="2 3" key="1">
    <citation type="submission" date="2020-11" db="EMBL/GenBank/DDBJ databases">
        <title>Treponema Peruensis nv. sp., first commensal Treponema isolated from human feces.</title>
        <authorList>
            <person name="Belkhou C."/>
            <person name="Raes J."/>
        </authorList>
    </citation>
    <scope>NUCLEOTIDE SEQUENCE [LARGE SCALE GENOMIC DNA]</scope>
    <source>
        <strain evidence="2 3">RCC2812</strain>
    </source>
</reference>
<accession>A0A7T3V561</accession>
<organism evidence="2 3">
    <name type="scientific">Treponema peruense</name>
    <dbReference type="NCBI Taxonomy" id="2787628"/>
    <lineage>
        <taxon>Bacteria</taxon>
        <taxon>Pseudomonadati</taxon>
        <taxon>Spirochaetota</taxon>
        <taxon>Spirochaetia</taxon>
        <taxon>Spirochaetales</taxon>
        <taxon>Treponemataceae</taxon>
        <taxon>Treponema</taxon>
    </lineage>
</organism>
<dbReference type="AlphaFoldDB" id="A0A7T3V561"/>
<proteinExistence type="predicted"/>
<name>A0A7T3V561_9SPIR</name>
<evidence type="ECO:0000313" key="3">
    <source>
        <dbReference type="Proteomes" id="UP000595224"/>
    </source>
</evidence>